<dbReference type="Pfam" id="PF10969">
    <property type="entry name" value="DUF2771"/>
    <property type="match status" value="1"/>
</dbReference>
<evidence type="ECO:0000313" key="1">
    <source>
        <dbReference type="EMBL" id="BCI85733.1"/>
    </source>
</evidence>
<gene>
    <name evidence="1" type="ORF">NIIDMKKI_09390</name>
</gene>
<evidence type="ECO:0000313" key="2">
    <source>
        <dbReference type="Proteomes" id="UP000516380"/>
    </source>
</evidence>
<organism evidence="1 2">
    <name type="scientific">Mycobacterium kansasii</name>
    <dbReference type="NCBI Taxonomy" id="1768"/>
    <lineage>
        <taxon>Bacteria</taxon>
        <taxon>Bacillati</taxon>
        <taxon>Actinomycetota</taxon>
        <taxon>Actinomycetes</taxon>
        <taxon>Mycobacteriales</taxon>
        <taxon>Mycobacteriaceae</taxon>
        <taxon>Mycobacterium</taxon>
    </lineage>
</organism>
<dbReference type="AlphaFoldDB" id="A0A7G1I630"/>
<protein>
    <recommendedName>
        <fullName evidence="3">DUF2771 domain-containing protein</fullName>
    </recommendedName>
</protein>
<reference evidence="1 2" key="1">
    <citation type="submission" date="2020-07" db="EMBL/GenBank/DDBJ databases">
        <title>Mycobacterium kansasii (former subtype) with zoonotic potential isolated from diseased indoor pet cat, Japan.</title>
        <authorList>
            <person name="Fukano H."/>
            <person name="Terazono T."/>
            <person name="Hoshino Y."/>
        </authorList>
    </citation>
    <scope>NUCLEOTIDE SEQUENCE [LARGE SCALE GENOMIC DNA]</scope>
    <source>
        <strain evidence="1 2">Kuro-I</strain>
    </source>
</reference>
<proteinExistence type="predicted"/>
<dbReference type="Proteomes" id="UP000516380">
    <property type="component" value="Chromosome"/>
</dbReference>
<sequence>MKRWGVALLAVVVLLLSVGAGLGAWLLVRDSGPQRPEISAYSHGHLTRVGPYMYCNVLRLNECETPQTQGELPVNERDPVQLSVPQAISRAPWRLLQLYEDPADAAATIFRPDSRLAVTIPTVDPHRGRLTGIVVQLLTLVVDPPPASCARRHTRNGLCAWYFDAEVRATKRVATLPPCSRICVSIAVVCRPWPPAGALRRAN</sequence>
<dbReference type="InterPro" id="IPR024495">
    <property type="entry name" value="DUF2771"/>
</dbReference>
<name>A0A7G1I630_MYCKA</name>
<dbReference type="EMBL" id="AP023343">
    <property type="protein sequence ID" value="BCI85733.1"/>
    <property type="molecule type" value="Genomic_DNA"/>
</dbReference>
<evidence type="ECO:0008006" key="3">
    <source>
        <dbReference type="Google" id="ProtNLM"/>
    </source>
</evidence>
<keyword evidence="2" id="KW-1185">Reference proteome</keyword>
<accession>A0A7G1I630</accession>